<dbReference type="GO" id="GO:0003941">
    <property type="term" value="F:L-serine ammonia-lyase activity"/>
    <property type="evidence" value="ECO:0007669"/>
    <property type="project" value="TreeGrafter"/>
</dbReference>
<dbReference type="Proteomes" id="UP000050331">
    <property type="component" value="Chromosome"/>
</dbReference>
<proteinExistence type="predicted"/>
<dbReference type="InterPro" id="IPR036052">
    <property type="entry name" value="TrpB-like_PALP_sf"/>
</dbReference>
<dbReference type="STRING" id="1472767.AOX59_16680"/>
<organism evidence="5 6">
    <name type="scientific">Lentibacillus amyloliquefaciens</name>
    <dbReference type="NCBI Taxonomy" id="1472767"/>
    <lineage>
        <taxon>Bacteria</taxon>
        <taxon>Bacillati</taxon>
        <taxon>Bacillota</taxon>
        <taxon>Bacilli</taxon>
        <taxon>Bacillales</taxon>
        <taxon>Bacillaceae</taxon>
        <taxon>Lentibacillus</taxon>
    </lineage>
</organism>
<dbReference type="GO" id="GO:0006567">
    <property type="term" value="P:L-threonine catabolic process"/>
    <property type="evidence" value="ECO:0007669"/>
    <property type="project" value="TreeGrafter"/>
</dbReference>
<evidence type="ECO:0000259" key="4">
    <source>
        <dbReference type="Pfam" id="PF00291"/>
    </source>
</evidence>
<dbReference type="PANTHER" id="PTHR48078">
    <property type="entry name" value="THREONINE DEHYDRATASE, MITOCHONDRIAL-RELATED"/>
    <property type="match status" value="1"/>
</dbReference>
<dbReference type="PANTHER" id="PTHR48078:SF6">
    <property type="entry name" value="L-THREONINE DEHYDRATASE CATABOLIC TDCB"/>
    <property type="match status" value="1"/>
</dbReference>
<dbReference type="GO" id="GO:0009097">
    <property type="term" value="P:isoleucine biosynthetic process"/>
    <property type="evidence" value="ECO:0007669"/>
    <property type="project" value="TreeGrafter"/>
</dbReference>
<evidence type="ECO:0000313" key="6">
    <source>
        <dbReference type="Proteomes" id="UP000050331"/>
    </source>
</evidence>
<evidence type="ECO:0000256" key="1">
    <source>
        <dbReference type="ARBA" id="ARBA00001933"/>
    </source>
</evidence>
<gene>
    <name evidence="5" type="ORF">AOX59_16680</name>
</gene>
<accession>A0A0U4F8Z5</accession>
<evidence type="ECO:0000313" key="5">
    <source>
        <dbReference type="EMBL" id="ALX50070.1"/>
    </source>
</evidence>
<dbReference type="GO" id="GO:0030170">
    <property type="term" value="F:pyridoxal phosphate binding"/>
    <property type="evidence" value="ECO:0007669"/>
    <property type="project" value="InterPro"/>
</dbReference>
<dbReference type="OrthoDB" id="9778118at2"/>
<dbReference type="EMBL" id="CP013862">
    <property type="protein sequence ID" value="ALX50070.1"/>
    <property type="molecule type" value="Genomic_DNA"/>
</dbReference>
<dbReference type="KEGG" id="lao:AOX59_16680"/>
<dbReference type="InterPro" id="IPR000634">
    <property type="entry name" value="Ser/Thr_deHydtase_PyrdxlP-BS"/>
</dbReference>
<dbReference type="CDD" id="cd01563">
    <property type="entry name" value="Thr-synth_1"/>
    <property type="match status" value="1"/>
</dbReference>
<dbReference type="GO" id="GO:0006565">
    <property type="term" value="P:L-serine catabolic process"/>
    <property type="evidence" value="ECO:0007669"/>
    <property type="project" value="TreeGrafter"/>
</dbReference>
<dbReference type="SUPFAM" id="SSF53686">
    <property type="entry name" value="Tryptophan synthase beta subunit-like PLP-dependent enzymes"/>
    <property type="match status" value="1"/>
</dbReference>
<dbReference type="AlphaFoldDB" id="A0A0U4F8Z5"/>
<protein>
    <submittedName>
        <fullName evidence="5">Threonine synthase</fullName>
    </submittedName>
</protein>
<keyword evidence="2" id="KW-0663">Pyridoxal phosphate</keyword>
<evidence type="ECO:0000256" key="3">
    <source>
        <dbReference type="ARBA" id="ARBA00023239"/>
    </source>
</evidence>
<dbReference type="InterPro" id="IPR050147">
    <property type="entry name" value="Ser/Thr_Dehydratase"/>
</dbReference>
<feature type="domain" description="Tryptophan synthase beta chain-like PALP" evidence="4">
    <location>
        <begin position="68"/>
        <end position="363"/>
    </location>
</feature>
<evidence type="ECO:0000256" key="2">
    <source>
        <dbReference type="ARBA" id="ARBA00022898"/>
    </source>
</evidence>
<dbReference type="Pfam" id="PF00291">
    <property type="entry name" value="PALP"/>
    <property type="match status" value="1"/>
</dbReference>
<dbReference type="InterPro" id="IPR001926">
    <property type="entry name" value="TrpB-like_PALP"/>
</dbReference>
<comment type="cofactor">
    <cofactor evidence="1">
        <name>pyridoxal 5'-phosphate</name>
        <dbReference type="ChEBI" id="CHEBI:597326"/>
    </cofactor>
</comment>
<dbReference type="Gene3D" id="3.40.50.1100">
    <property type="match status" value="2"/>
</dbReference>
<dbReference type="GO" id="GO:0004794">
    <property type="term" value="F:threonine deaminase activity"/>
    <property type="evidence" value="ECO:0007669"/>
    <property type="project" value="TreeGrafter"/>
</dbReference>
<keyword evidence="6" id="KW-1185">Reference proteome</keyword>
<dbReference type="PROSITE" id="PS00165">
    <property type="entry name" value="DEHYDRATASE_SER_THR"/>
    <property type="match status" value="1"/>
</dbReference>
<dbReference type="RefSeq" id="WP_068447201.1">
    <property type="nucleotide sequence ID" value="NZ_CP013862.1"/>
</dbReference>
<reference evidence="5 6" key="1">
    <citation type="submission" date="2016-01" db="EMBL/GenBank/DDBJ databases">
        <title>Complete genome sequence of strain Lentibacillus amyloliquefaciens LAM0015T isolated from saline sediment.</title>
        <authorList>
            <person name="Wang J.-L."/>
            <person name="He M.-X."/>
        </authorList>
    </citation>
    <scope>NUCLEOTIDE SEQUENCE [LARGE SCALE GENOMIC DNA]</scope>
    <source>
        <strain evidence="5 6">LAM0015</strain>
    </source>
</reference>
<name>A0A0U4F8Z5_9BACI</name>
<keyword evidence="3" id="KW-0456">Lyase</keyword>
<sequence length="369" mass="40368">MLNYICINCKSSYPLESHQWKCDCGGLLSLEYEKEAVDFSETFLSRQHSLWKYIDALPFEKEDVWQEITLGEGDTPLIKISENVYAKAEYYMPTLSFKDRGAVLLIAMAKKLKANRVIADSSGNAGTAIAAYGARAGIQCDIFVPDSASNKKMKQIEAHGAVIHKVPGTRENTAKAAIAMVEKTNAFYASHIYNPIFREGTKTFVYEVFEQMNGKMPDAFIIPVGNGTLLMGAYIALRELMASGQIDKMPKILAVQAENCAPIEQAFAAGRNTVEPIDNAGTLAEGIAIAAPARGTEILQAIRESGGDIIGVTEESIIHARDALALKGIYVEITSAVNYAGYLRYIEKYPELKEQQVIFPLCGAGIKSD</sequence>